<evidence type="ECO:0000313" key="2">
    <source>
        <dbReference type="Proteomes" id="UP000280507"/>
    </source>
</evidence>
<sequence length="230" mass="26508">MAGLIRKNEDGNWYPRPIAQLEGLLGNAIYSGRGYEHCYALKKNLAYNLQYIEFQDRVLQDLKLSSVLQTQTIKTIVLVGAGIVESVLHFMLIVNNAHSTTEWKEKTKFKGNSKKVGGVQVKIDTILYEKLDSPKLKHMTFDAMIKSAKAKKIFGYEPIIYEKLEALRTLRNKVHLQIINEHTDTDWNSFDLINLSDICKLLFVILSNVFTPSENQKAYFDYLKRNFINE</sequence>
<protein>
    <submittedName>
        <fullName evidence="1">Uncharacterized protein</fullName>
    </submittedName>
</protein>
<comment type="caution">
    <text evidence="1">The sequence shown here is derived from an EMBL/GenBank/DDBJ whole genome shotgun (WGS) entry which is preliminary data.</text>
</comment>
<proteinExistence type="predicted"/>
<reference evidence="1 2" key="1">
    <citation type="journal article" date="2012" name="Int. J. Syst. Evol. Microbiol.">
        <title>Marinomonas hwangdonensis sp. nov., isolated from seawater.</title>
        <authorList>
            <person name="Jung Y.T."/>
            <person name="Oh T.K."/>
            <person name="Yoon J.H."/>
        </authorList>
    </citation>
    <scope>NUCLEOTIDE SEQUENCE [LARGE SCALE GENOMIC DNA]</scope>
    <source>
        <strain evidence="1 2">HDW-15</strain>
    </source>
</reference>
<dbReference type="OrthoDB" id="2088371at2"/>
<dbReference type="EMBL" id="RIZG01000011">
    <property type="protein sequence ID" value="RNF48672.1"/>
    <property type="molecule type" value="Genomic_DNA"/>
</dbReference>
<dbReference type="AlphaFoldDB" id="A0A3M8PYN2"/>
<dbReference type="RefSeq" id="WP_123096628.1">
    <property type="nucleotide sequence ID" value="NZ_RIZG01000011.1"/>
</dbReference>
<evidence type="ECO:0000313" key="1">
    <source>
        <dbReference type="EMBL" id="RNF48672.1"/>
    </source>
</evidence>
<gene>
    <name evidence="1" type="ORF">EBI00_14285</name>
</gene>
<organism evidence="1 2">
    <name type="scientific">Marinomonas hwangdonensis</name>
    <dbReference type="NCBI Taxonomy" id="1053647"/>
    <lineage>
        <taxon>Bacteria</taxon>
        <taxon>Pseudomonadati</taxon>
        <taxon>Pseudomonadota</taxon>
        <taxon>Gammaproteobacteria</taxon>
        <taxon>Oceanospirillales</taxon>
        <taxon>Oceanospirillaceae</taxon>
        <taxon>Marinomonas</taxon>
    </lineage>
</organism>
<accession>A0A3M8PYN2</accession>
<dbReference type="Proteomes" id="UP000280507">
    <property type="component" value="Unassembled WGS sequence"/>
</dbReference>
<keyword evidence="2" id="KW-1185">Reference proteome</keyword>
<name>A0A3M8PYN2_9GAMM</name>